<feature type="active site" description="Nucleophile" evidence="3">
    <location>
        <position position="61"/>
    </location>
</feature>
<keyword evidence="8" id="KW-1185">Reference proteome</keyword>
<dbReference type="Proteomes" id="UP000249757">
    <property type="component" value="Unassembled WGS sequence"/>
</dbReference>
<reference evidence="7" key="2">
    <citation type="submission" date="2021-05" db="EMBL/GenBank/DDBJ databases">
        <authorList>
            <person name="Moolhuijzen P.M."/>
            <person name="Moffat C.S."/>
        </authorList>
    </citation>
    <scope>NUCLEOTIDE SEQUENCE</scope>
    <source>
        <strain evidence="7">86-124</strain>
    </source>
</reference>
<keyword evidence="1" id="KW-0378">Hydrolase</keyword>
<evidence type="ECO:0000313" key="7">
    <source>
        <dbReference type="EMBL" id="KAI1511961.1"/>
    </source>
</evidence>
<comment type="caution">
    <text evidence="7">The sequence shown here is derived from an EMBL/GenBank/DDBJ whole genome shotgun (WGS) entry which is preliminary data.</text>
</comment>
<dbReference type="OMA" id="ANSPWFA"/>
<keyword evidence="4" id="KW-1015">Disulfide bond</keyword>
<dbReference type="InterPro" id="IPR016274">
    <property type="entry name" value="Histidine_acid_Pase_euk"/>
</dbReference>
<dbReference type="AlphaFoldDB" id="A0A2W1FJ27"/>
<dbReference type="GO" id="GO:0009277">
    <property type="term" value="C:fungal-type cell wall"/>
    <property type="evidence" value="ECO:0007669"/>
    <property type="project" value="TreeGrafter"/>
</dbReference>
<evidence type="ECO:0000256" key="5">
    <source>
        <dbReference type="SAM" id="SignalP"/>
    </source>
</evidence>
<feature type="disulfide bond" evidence="4">
    <location>
        <begin position="50"/>
        <end position="383"/>
    </location>
</feature>
<feature type="chain" id="PRO_5042701106" evidence="5">
    <location>
        <begin position="18"/>
        <end position="492"/>
    </location>
</feature>
<dbReference type="Gene3D" id="3.40.50.1240">
    <property type="entry name" value="Phosphoglycerate mutase-like"/>
    <property type="match status" value="1"/>
</dbReference>
<reference evidence="6" key="1">
    <citation type="journal article" date="2018" name="BMC Genomics">
        <title>Comparative genomics of the wheat fungal pathogen Pyrenophora tritici-repentis reveals chromosomal variations and genome plasticity.</title>
        <authorList>
            <person name="Moolhuijzen P."/>
            <person name="See P.T."/>
            <person name="Hane J.K."/>
            <person name="Shi G."/>
            <person name="Liu Z."/>
            <person name="Oliver R.P."/>
            <person name="Moffat C.S."/>
        </authorList>
    </citation>
    <scope>NUCLEOTIDE SEQUENCE [LARGE SCALE GENOMIC DNA]</scope>
    <source>
        <strain evidence="6">M4</strain>
    </source>
</reference>
<dbReference type="Proteomes" id="UP000245464">
    <property type="component" value="Chromosome 7"/>
</dbReference>
<dbReference type="CDD" id="cd07061">
    <property type="entry name" value="HP_HAP_like"/>
    <property type="match status" value="1"/>
</dbReference>
<reference evidence="7" key="3">
    <citation type="journal article" date="2022" name="bioRxiv">
        <title>A global pangenome for the wheat fungal pathogen Pyrenophora tritici-repentis and prediction of effector protein structural homology.</title>
        <authorList>
            <person name="Moolhuijzen P."/>
            <person name="See P.T."/>
            <person name="Shi G."/>
            <person name="Powell H.R."/>
            <person name="Cockram J."/>
            <person name="Jorgensen L.N."/>
            <person name="Benslimane H."/>
            <person name="Strelkov S.E."/>
            <person name="Turner J."/>
            <person name="Liu Z."/>
            <person name="Moffat C.S."/>
        </authorList>
    </citation>
    <scope>NUCLEOTIDE SEQUENCE</scope>
    <source>
        <strain evidence="7">86-124</strain>
    </source>
</reference>
<dbReference type="SUPFAM" id="SSF53254">
    <property type="entry name" value="Phosphoglycerate mutase-like"/>
    <property type="match status" value="1"/>
</dbReference>
<accession>A0A2W1FJ27</accession>
<feature type="disulfide bond" evidence="4">
    <location>
        <begin position="432"/>
        <end position="440"/>
    </location>
</feature>
<evidence type="ECO:0000256" key="2">
    <source>
        <dbReference type="ARBA" id="ARBA00023180"/>
    </source>
</evidence>
<name>A0A2W1FJ27_9PLEO</name>
<proteinExistence type="predicted"/>
<evidence type="ECO:0000313" key="6">
    <source>
        <dbReference type="EMBL" id="KAF7568270.1"/>
    </source>
</evidence>
<organism evidence="7 8">
    <name type="scientific">Pyrenophora tritici-repentis</name>
    <dbReference type="NCBI Taxonomy" id="45151"/>
    <lineage>
        <taxon>Eukaryota</taxon>
        <taxon>Fungi</taxon>
        <taxon>Dikarya</taxon>
        <taxon>Ascomycota</taxon>
        <taxon>Pezizomycotina</taxon>
        <taxon>Dothideomycetes</taxon>
        <taxon>Pleosporomycetidae</taxon>
        <taxon>Pleosporales</taxon>
        <taxon>Pleosporineae</taxon>
        <taxon>Pleosporaceae</taxon>
        <taxon>Pyrenophora</taxon>
    </lineage>
</organism>
<dbReference type="Pfam" id="PF00328">
    <property type="entry name" value="His_Phos_2"/>
    <property type="match status" value="1"/>
</dbReference>
<gene>
    <name evidence="7" type="ORF">Ptr86124_008801</name>
    <name evidence="6" type="ORF">PtrM4_128830</name>
</gene>
<dbReference type="OrthoDB" id="6509975at2759"/>
<keyword evidence="5" id="KW-0732">Signal</keyword>
<dbReference type="InterPro" id="IPR000560">
    <property type="entry name" value="His_Pase_clade-2"/>
</dbReference>
<dbReference type="PANTHER" id="PTHR20963:SF23">
    <property type="entry name" value="3-PHYTASE"/>
    <property type="match status" value="1"/>
</dbReference>
<dbReference type="EMBL" id="NQIK02000007">
    <property type="protein sequence ID" value="KAF7568270.1"/>
    <property type="molecule type" value="Genomic_DNA"/>
</dbReference>
<dbReference type="PANTHER" id="PTHR20963">
    <property type="entry name" value="MULTIPLE INOSITOL POLYPHOSPHATE PHOSPHATASE-RELATED"/>
    <property type="match status" value="1"/>
</dbReference>
<reference evidence="8" key="4">
    <citation type="journal article" date="2022" name="Microb. Genom.">
        <title>A global pangenome for the wheat fungal pathogen Pyrenophora tritici-repentis and prediction of effector protein structural homology.</title>
        <authorList>
            <person name="Moolhuijzen P.M."/>
            <person name="See P.T."/>
            <person name="Shi G."/>
            <person name="Powell H.R."/>
            <person name="Cockram J."/>
            <person name="Jorgensen L.N."/>
            <person name="Benslimane H."/>
            <person name="Strelkov S.E."/>
            <person name="Turner J."/>
            <person name="Liu Z."/>
            <person name="Moffat C.S."/>
        </authorList>
    </citation>
    <scope>NUCLEOTIDE SEQUENCE [LARGE SCALE GENOMIC DNA]</scope>
</reference>
<evidence type="ECO:0000313" key="8">
    <source>
        <dbReference type="Proteomes" id="UP000249757"/>
    </source>
</evidence>
<evidence type="ECO:0000256" key="1">
    <source>
        <dbReference type="ARBA" id="ARBA00022801"/>
    </source>
</evidence>
<evidence type="ECO:0000256" key="4">
    <source>
        <dbReference type="PIRSR" id="PIRSR000894-2"/>
    </source>
</evidence>
<dbReference type="EMBL" id="NRDI02000012">
    <property type="protein sequence ID" value="KAI1511961.1"/>
    <property type="molecule type" value="Genomic_DNA"/>
</dbReference>
<keyword evidence="2" id="KW-0325">Glycoprotein</keyword>
<feature type="signal peptide" evidence="5">
    <location>
        <begin position="1"/>
        <end position="17"/>
    </location>
</feature>
<dbReference type="GO" id="GO:0003993">
    <property type="term" value="F:acid phosphatase activity"/>
    <property type="evidence" value="ECO:0007669"/>
    <property type="project" value="TreeGrafter"/>
</dbReference>
<protein>
    <submittedName>
        <fullName evidence="7">Acid phosphatase PHO12</fullName>
    </submittedName>
</protein>
<evidence type="ECO:0000256" key="3">
    <source>
        <dbReference type="PIRSR" id="PIRSR000894-1"/>
    </source>
</evidence>
<dbReference type="InterPro" id="IPR029033">
    <property type="entry name" value="His_PPase_superfam"/>
</dbReference>
<feature type="active site" description="Proton donor" evidence="3">
    <location>
        <position position="334"/>
    </location>
</feature>
<dbReference type="PIRSF" id="PIRSF000894">
    <property type="entry name" value="Acid_phosphatase"/>
    <property type="match status" value="1"/>
</dbReference>
<feature type="disulfide bond" evidence="4">
    <location>
        <begin position="248"/>
        <end position="262"/>
    </location>
</feature>
<sequence length="492" mass="54742">MRFLLVSLAVSSAAVAAQDDFNIFQHLGGNGQWLPGEELTGISSEVPTGCKVDLAASFSRHGSRYPDTGAYKEWVELSKYIQAAGDFEVTNEKLAFLKTWKPVLSNPEAQIANVSPTGWKELHEMGTTWRLRYPDLYEYNTPFTMWANYYKSGPRVRDSARLFAQGFIGPNATDLTTIYALNASDPSSWGNSLAPSDLCKAYNDEGGSPIKPVWDAIYLPPIVARLNAQIQGNLNLTKSQVELFPYLCGFETQITGRRSPFCDVFTKEEVLQYEYAQDLRYWYGNGLGSDIEKYQMLPVVDMAVQRFVDGPNAAYKVGNDTFTPPKMMASFSNDGQINQLAAAIGVFDGQQPLPGNMSLPDRLFRSSQIVKMRGTVAFERLSCTSSAPNSTTTYHYAHKISNCSATAEPSKPIEETYMRIRINDVVYPVVNCTSGPGSSCPLLQYQKIIKKKREEAGDFTKLCNMTDESLAAQPKATFFFDNTLPWQVIVKP</sequence>